<dbReference type="Pfam" id="PF07992">
    <property type="entry name" value="Pyr_redox_2"/>
    <property type="match status" value="1"/>
</dbReference>
<dbReference type="GO" id="GO:0004148">
    <property type="term" value="F:dihydrolipoyl dehydrogenase (NADH) activity"/>
    <property type="evidence" value="ECO:0007669"/>
    <property type="project" value="TreeGrafter"/>
</dbReference>
<evidence type="ECO:0000256" key="4">
    <source>
        <dbReference type="ARBA" id="ARBA00022827"/>
    </source>
</evidence>
<keyword evidence="5 13" id="KW-0560">Oxidoreductase</keyword>
<evidence type="ECO:0000256" key="13">
    <source>
        <dbReference type="RuleBase" id="RU003691"/>
    </source>
</evidence>
<evidence type="ECO:0000256" key="9">
    <source>
        <dbReference type="ARBA" id="ARBA00031281"/>
    </source>
</evidence>
<dbReference type="GO" id="GO:0050660">
    <property type="term" value="F:flavin adenine dinucleotide binding"/>
    <property type="evidence" value="ECO:0007669"/>
    <property type="project" value="TreeGrafter"/>
</dbReference>
<keyword evidence="8 13" id="KW-0676">Redox-active center</keyword>
<evidence type="ECO:0000256" key="6">
    <source>
        <dbReference type="ARBA" id="ARBA00023027"/>
    </source>
</evidence>
<dbReference type="GO" id="GO:0006103">
    <property type="term" value="P:2-oxoglutarate metabolic process"/>
    <property type="evidence" value="ECO:0007669"/>
    <property type="project" value="TreeGrafter"/>
</dbReference>
<keyword evidence="17" id="KW-1185">Reference proteome</keyword>
<dbReference type="PRINTS" id="PR00411">
    <property type="entry name" value="PNDRDTASEI"/>
</dbReference>
<dbReference type="InterPro" id="IPR036188">
    <property type="entry name" value="FAD/NAD-bd_sf"/>
</dbReference>
<comment type="caution">
    <text evidence="16">The sequence shown here is derived from an EMBL/GenBank/DDBJ whole genome shotgun (WGS) entry which is preliminary data.</text>
</comment>
<keyword evidence="3 13" id="KW-0285">Flavoprotein</keyword>
<dbReference type="InterPro" id="IPR004099">
    <property type="entry name" value="Pyr_nucl-diS_OxRdtase_dimer"/>
</dbReference>
<evidence type="ECO:0000256" key="7">
    <source>
        <dbReference type="ARBA" id="ARBA00023157"/>
    </source>
</evidence>
<gene>
    <name evidence="16" type="ORF">ATZ36_08050</name>
</gene>
<keyword evidence="11" id="KW-0547">Nucleotide-binding</keyword>
<organism evidence="16 17">
    <name type="scientific">Endomicrobium trichonymphae</name>
    <dbReference type="NCBI Taxonomy" id="1408204"/>
    <lineage>
        <taxon>Bacteria</taxon>
        <taxon>Pseudomonadati</taxon>
        <taxon>Elusimicrobiota</taxon>
        <taxon>Endomicrobiia</taxon>
        <taxon>Endomicrobiales</taxon>
        <taxon>Endomicrobiaceae</taxon>
        <taxon>Candidatus Endomicrobiellum</taxon>
    </lineage>
</organism>
<dbReference type="InterPro" id="IPR012999">
    <property type="entry name" value="Pyr_OxRdtase_I_AS"/>
</dbReference>
<dbReference type="PROSITE" id="PS00076">
    <property type="entry name" value="PYRIDINE_REDOX_1"/>
    <property type="match status" value="1"/>
</dbReference>
<feature type="disulfide bond" description="Redox-active" evidence="12">
    <location>
        <begin position="43"/>
        <end position="48"/>
    </location>
</feature>
<evidence type="ECO:0000256" key="3">
    <source>
        <dbReference type="ARBA" id="ARBA00022630"/>
    </source>
</evidence>
<feature type="binding site" evidence="11">
    <location>
        <position position="260"/>
    </location>
    <ligand>
        <name>NAD(+)</name>
        <dbReference type="ChEBI" id="CHEBI:57540"/>
    </ligand>
</feature>
<dbReference type="InterPro" id="IPR016156">
    <property type="entry name" value="FAD/NAD-linked_Rdtase_dimer_sf"/>
</dbReference>
<dbReference type="Pfam" id="PF02852">
    <property type="entry name" value="Pyr_redox_dim"/>
    <property type="match status" value="1"/>
</dbReference>
<proteinExistence type="inferred from homology"/>
<keyword evidence="6 11" id="KW-0520">NAD</keyword>
<dbReference type="Gene3D" id="3.30.390.30">
    <property type="match status" value="1"/>
</dbReference>
<accession>A0A1E5IGQ9</accession>
<dbReference type="EMBL" id="LNVX01000598">
    <property type="protein sequence ID" value="OEG69689.1"/>
    <property type="molecule type" value="Genomic_DNA"/>
</dbReference>
<dbReference type="SUPFAM" id="SSF51905">
    <property type="entry name" value="FAD/NAD(P)-binding domain"/>
    <property type="match status" value="1"/>
</dbReference>
<evidence type="ECO:0000256" key="2">
    <source>
        <dbReference type="ARBA" id="ARBA00016961"/>
    </source>
</evidence>
<comment type="cofactor">
    <cofactor evidence="11">
        <name>FAD</name>
        <dbReference type="ChEBI" id="CHEBI:57692"/>
    </cofactor>
    <text evidence="11">Binds 1 FAD per subunit.</text>
</comment>
<comment type="similarity">
    <text evidence="1 13">Belongs to the class-I pyridine nucleotide-disulfide oxidoreductase family.</text>
</comment>
<dbReference type="PRINTS" id="PR00368">
    <property type="entry name" value="FADPNR"/>
</dbReference>
<evidence type="ECO:0000259" key="15">
    <source>
        <dbReference type="Pfam" id="PF07992"/>
    </source>
</evidence>
<dbReference type="InterPro" id="IPR023753">
    <property type="entry name" value="FAD/NAD-binding_dom"/>
</dbReference>
<dbReference type="PIRSF" id="PIRSF000350">
    <property type="entry name" value="Mercury_reductase_MerA"/>
    <property type="match status" value="1"/>
</dbReference>
<evidence type="ECO:0000313" key="17">
    <source>
        <dbReference type="Proteomes" id="UP000095237"/>
    </source>
</evidence>
<dbReference type="InterPro" id="IPR001100">
    <property type="entry name" value="Pyr_nuc-diS_OxRdtase"/>
</dbReference>
<evidence type="ECO:0000256" key="12">
    <source>
        <dbReference type="PIRSR" id="PIRSR000350-4"/>
    </source>
</evidence>
<reference evidence="16 17" key="1">
    <citation type="submission" date="2015-11" db="EMBL/GenBank/DDBJ databases">
        <title>Evidence for parallel genomic evolution in an endosymbiosis of termite gut flagellates.</title>
        <authorList>
            <person name="Zheng H."/>
        </authorList>
    </citation>
    <scope>NUCLEOTIDE SEQUENCE [LARGE SCALE GENOMIC DNA]</scope>
    <source>
        <strain evidence="16 17">CET450</strain>
    </source>
</reference>
<feature type="active site" description="Proton acceptor" evidence="10">
    <location>
        <position position="428"/>
    </location>
</feature>
<evidence type="ECO:0000259" key="14">
    <source>
        <dbReference type="Pfam" id="PF02852"/>
    </source>
</evidence>
<feature type="domain" description="FAD/NAD(P)-binding" evidence="15">
    <location>
        <begin position="6"/>
        <end position="315"/>
    </location>
</feature>
<keyword evidence="4 11" id="KW-0274">FAD</keyword>
<feature type="binding site" evidence="11">
    <location>
        <position position="210"/>
    </location>
    <ligand>
        <name>NAD(+)</name>
        <dbReference type="ChEBI" id="CHEBI:57540"/>
    </ligand>
</feature>
<dbReference type="InterPro" id="IPR050151">
    <property type="entry name" value="Class-I_Pyr_Nuc-Dis_Oxidored"/>
</dbReference>
<protein>
    <recommendedName>
        <fullName evidence="2">Dihydrolipoyl dehydrogenase</fullName>
    </recommendedName>
    <alternativeName>
        <fullName evidence="9">Dihydrolipoamide dehydrogenase</fullName>
    </alternativeName>
</protein>
<dbReference type="Proteomes" id="UP000095237">
    <property type="component" value="Unassembled WGS sequence"/>
</dbReference>
<dbReference type="SUPFAM" id="SSF55424">
    <property type="entry name" value="FAD/NAD-linked reductases, dimerisation (C-terminal) domain"/>
    <property type="match status" value="1"/>
</dbReference>
<name>A0A1E5IGQ9_ENDTX</name>
<evidence type="ECO:0000313" key="16">
    <source>
        <dbReference type="EMBL" id="OEG69689.1"/>
    </source>
</evidence>
<sequence>MNLSEYDIAVIGLGPGGFTAAVRAVQLGAKVAVIEKFFTGGTCLNCGCIPTKFLWQSLKTKQKIQKSYEYGFKVVLEPVIFADIIAKKDRNIANIRKGMEMILSSHKVDVINGTALFKDKNTLVVLSNERGAVSKDVICEVFADKIIIASGTKPSIIKGSVFDGNKVISSTEALNLKKIPKNMLIIGGGAIGIEMATIFSGFGCQITLSEYENCLLPNEDKEISEEIRKNLLRQGVNVLTSCANALDNADKYEKVLIVTGRTPNNDLGLENIGIKTAKKGFIETNEFCQTNIENIYAVGDVAGKNLLAYTAQNEGALTAENVVKGNFIAADNFIVPQAVFAMPQSASVKVLDFSKYKDAVFGKFPFTASGRAFIEGERTGFVKCAVDKTTKRPLAFWIVGAHSDELINTASQILKSGMEYISRETMFHPSLSESLLNAYEDALGKCTELVKNKD</sequence>
<feature type="domain" description="Pyridine nucleotide-disulphide oxidoreductase dimerisation" evidence="14">
    <location>
        <begin position="355"/>
        <end position="438"/>
    </location>
</feature>
<feature type="binding site" evidence="11">
    <location>
        <position position="300"/>
    </location>
    <ligand>
        <name>FAD</name>
        <dbReference type="ChEBI" id="CHEBI:57692"/>
    </ligand>
</feature>
<evidence type="ECO:0000256" key="5">
    <source>
        <dbReference type="ARBA" id="ARBA00023002"/>
    </source>
</evidence>
<feature type="binding site" evidence="11">
    <location>
        <position position="52"/>
    </location>
    <ligand>
        <name>FAD</name>
        <dbReference type="ChEBI" id="CHEBI:57692"/>
    </ligand>
</feature>
<feature type="binding site" evidence="11">
    <location>
        <begin position="187"/>
        <end position="194"/>
    </location>
    <ligand>
        <name>NAD(+)</name>
        <dbReference type="ChEBI" id="CHEBI:57540"/>
    </ligand>
</feature>
<evidence type="ECO:0000256" key="10">
    <source>
        <dbReference type="PIRSR" id="PIRSR000350-2"/>
    </source>
</evidence>
<evidence type="ECO:0000256" key="1">
    <source>
        <dbReference type="ARBA" id="ARBA00007532"/>
    </source>
</evidence>
<dbReference type="AlphaFoldDB" id="A0A1E5IGQ9"/>
<evidence type="ECO:0000256" key="11">
    <source>
        <dbReference type="PIRSR" id="PIRSR000350-3"/>
    </source>
</evidence>
<dbReference type="PANTHER" id="PTHR22912:SF217">
    <property type="entry name" value="DIHYDROLIPOYL DEHYDROGENASE"/>
    <property type="match status" value="1"/>
</dbReference>
<dbReference type="PANTHER" id="PTHR22912">
    <property type="entry name" value="DISULFIDE OXIDOREDUCTASE"/>
    <property type="match status" value="1"/>
</dbReference>
<evidence type="ECO:0000256" key="8">
    <source>
        <dbReference type="ARBA" id="ARBA00023284"/>
    </source>
</evidence>
<dbReference type="Gene3D" id="3.50.50.60">
    <property type="entry name" value="FAD/NAD(P)-binding domain"/>
    <property type="match status" value="2"/>
</dbReference>
<keyword evidence="7" id="KW-1015">Disulfide bond</keyword>